<keyword evidence="3" id="KW-1003">Cell membrane</keyword>
<evidence type="ECO:0000256" key="2">
    <source>
        <dbReference type="ARBA" id="ARBA00007776"/>
    </source>
</evidence>
<keyword evidence="7 8" id="KW-0472">Membrane</keyword>
<evidence type="ECO:0000256" key="6">
    <source>
        <dbReference type="ARBA" id="ARBA00022989"/>
    </source>
</evidence>
<protein>
    <submittedName>
        <fullName evidence="9">Rod shape-determining protein MreD</fullName>
    </submittedName>
</protein>
<name>A0ABV0EYH7_9ENTE</name>
<feature type="transmembrane region" description="Helical" evidence="8">
    <location>
        <begin position="140"/>
        <end position="161"/>
    </location>
</feature>
<evidence type="ECO:0000256" key="3">
    <source>
        <dbReference type="ARBA" id="ARBA00022475"/>
    </source>
</evidence>
<keyword evidence="4 8" id="KW-0812">Transmembrane</keyword>
<comment type="subcellular location">
    <subcellularLocation>
        <location evidence="1">Cell membrane</location>
        <topology evidence="1">Multi-pass membrane protein</topology>
    </subcellularLocation>
</comment>
<evidence type="ECO:0000313" key="9">
    <source>
        <dbReference type="EMBL" id="MEO1780841.1"/>
    </source>
</evidence>
<comment type="caution">
    <text evidence="9">The sequence shown here is derived from an EMBL/GenBank/DDBJ whole genome shotgun (WGS) entry which is preliminary data.</text>
</comment>
<dbReference type="Pfam" id="PF04093">
    <property type="entry name" value="MreD"/>
    <property type="match status" value="1"/>
</dbReference>
<feature type="transmembrane region" description="Helical" evidence="8">
    <location>
        <begin position="103"/>
        <end position="128"/>
    </location>
</feature>
<dbReference type="Proteomes" id="UP001429357">
    <property type="component" value="Unassembled WGS sequence"/>
</dbReference>
<accession>A0ABV0EYH7</accession>
<dbReference type="RefSeq" id="WP_161869550.1">
    <property type="nucleotide sequence ID" value="NZ_JAQFAM010000004.1"/>
</dbReference>
<keyword evidence="10" id="KW-1185">Reference proteome</keyword>
<comment type="similarity">
    <text evidence="2">Belongs to the MreD family.</text>
</comment>
<feature type="transmembrane region" description="Helical" evidence="8">
    <location>
        <begin position="75"/>
        <end position="96"/>
    </location>
</feature>
<evidence type="ECO:0000256" key="4">
    <source>
        <dbReference type="ARBA" id="ARBA00022692"/>
    </source>
</evidence>
<evidence type="ECO:0000256" key="7">
    <source>
        <dbReference type="ARBA" id="ARBA00023136"/>
    </source>
</evidence>
<dbReference type="EMBL" id="MAEI02000001">
    <property type="protein sequence ID" value="MEO1780841.1"/>
    <property type="molecule type" value="Genomic_DNA"/>
</dbReference>
<reference evidence="9" key="2">
    <citation type="submission" date="2024-02" db="EMBL/GenBank/DDBJ databases">
        <title>The Genome Sequence of Enterococcus diestrammenae JM9A.</title>
        <authorList>
            <person name="Earl A."/>
            <person name="Manson A."/>
            <person name="Gilmore M."/>
            <person name="Sanders J."/>
            <person name="Shea T."/>
            <person name="Howe W."/>
            <person name="Livny J."/>
            <person name="Cuomo C."/>
            <person name="Neafsey D."/>
            <person name="Birren B."/>
        </authorList>
    </citation>
    <scope>NUCLEOTIDE SEQUENCE</scope>
    <source>
        <strain evidence="9">JM9A</strain>
    </source>
</reference>
<feature type="transmembrane region" description="Helical" evidence="8">
    <location>
        <begin position="36"/>
        <end position="55"/>
    </location>
</feature>
<evidence type="ECO:0000256" key="1">
    <source>
        <dbReference type="ARBA" id="ARBA00004651"/>
    </source>
</evidence>
<dbReference type="NCBIfam" id="TIGR03426">
    <property type="entry name" value="shape_MreD"/>
    <property type="match status" value="1"/>
</dbReference>
<reference evidence="9" key="1">
    <citation type="submission" date="2016-06" db="EMBL/GenBank/DDBJ databases">
        <authorList>
            <person name="Van Tyne D."/>
        </authorList>
    </citation>
    <scope>NUCLEOTIDE SEQUENCE</scope>
    <source>
        <strain evidence="9">JM9A</strain>
    </source>
</reference>
<dbReference type="InterPro" id="IPR007227">
    <property type="entry name" value="Cell_shape_determining_MreD"/>
</dbReference>
<evidence type="ECO:0000256" key="5">
    <source>
        <dbReference type="ARBA" id="ARBA00022960"/>
    </source>
</evidence>
<keyword evidence="6 8" id="KW-1133">Transmembrane helix</keyword>
<sequence>MVKSYLKLYTGPVLFLLLLLDTQFTRIFETITQHHYLANAHLFLIAVMVCCMVLPRRYMLIAGTILGLLFDSYYIGAIGIYTVAIPFVIWLMYLLAGVLYRNVFTMFFGTIIFITLYELVVVAIQLLFDLTSVSMNFFMARFLGPTLLLNLVLFILFIFPFKKLFGAK</sequence>
<proteinExistence type="inferred from homology"/>
<keyword evidence="5" id="KW-0133">Cell shape</keyword>
<organism evidence="9 10">
    <name type="scientific">Enterococcus diestrammenae</name>
    <dbReference type="NCBI Taxonomy" id="1155073"/>
    <lineage>
        <taxon>Bacteria</taxon>
        <taxon>Bacillati</taxon>
        <taxon>Bacillota</taxon>
        <taxon>Bacilli</taxon>
        <taxon>Lactobacillales</taxon>
        <taxon>Enterococcaceae</taxon>
        <taxon>Enterococcus</taxon>
    </lineage>
</organism>
<evidence type="ECO:0000256" key="8">
    <source>
        <dbReference type="SAM" id="Phobius"/>
    </source>
</evidence>
<gene>
    <name evidence="9" type="ORF">BAU18_000392</name>
</gene>
<evidence type="ECO:0000313" key="10">
    <source>
        <dbReference type="Proteomes" id="UP001429357"/>
    </source>
</evidence>